<proteinExistence type="predicted"/>
<dbReference type="EMBL" id="JBHMCA010000049">
    <property type="protein sequence ID" value="MFB9446732.1"/>
    <property type="molecule type" value="Genomic_DNA"/>
</dbReference>
<feature type="transmembrane region" description="Helical" evidence="1">
    <location>
        <begin position="440"/>
        <end position="462"/>
    </location>
</feature>
<feature type="transmembrane region" description="Helical" evidence="1">
    <location>
        <begin position="368"/>
        <end position="388"/>
    </location>
</feature>
<protein>
    <submittedName>
        <fullName evidence="2">DUF6297 family protein</fullName>
    </submittedName>
</protein>
<feature type="transmembrane region" description="Helical" evidence="1">
    <location>
        <begin position="133"/>
        <end position="156"/>
    </location>
</feature>
<feature type="transmembrane region" description="Helical" evidence="1">
    <location>
        <begin position="210"/>
        <end position="230"/>
    </location>
</feature>
<dbReference type="RefSeq" id="WP_223104645.1">
    <property type="nucleotide sequence ID" value="NZ_CP061913.1"/>
</dbReference>
<keyword evidence="3" id="KW-1185">Reference proteome</keyword>
<feature type="transmembrane region" description="Helical" evidence="1">
    <location>
        <begin position="62"/>
        <end position="83"/>
    </location>
</feature>
<reference evidence="2 3" key="1">
    <citation type="submission" date="2024-09" db="EMBL/GenBank/DDBJ databases">
        <authorList>
            <person name="Sun Q."/>
            <person name="Mori K."/>
        </authorList>
    </citation>
    <scope>NUCLEOTIDE SEQUENCE [LARGE SCALE GENOMIC DNA]</scope>
    <source>
        <strain evidence="2 3">JCM 3307</strain>
    </source>
</reference>
<comment type="caution">
    <text evidence="2">The sequence shown here is derived from an EMBL/GenBank/DDBJ whole genome shotgun (WGS) entry which is preliminary data.</text>
</comment>
<evidence type="ECO:0000313" key="3">
    <source>
        <dbReference type="Proteomes" id="UP001589608"/>
    </source>
</evidence>
<keyword evidence="1" id="KW-1133">Transmembrane helix</keyword>
<name>A0ABV5MD06_9ACTN</name>
<feature type="transmembrane region" description="Helical" evidence="1">
    <location>
        <begin position="168"/>
        <end position="190"/>
    </location>
</feature>
<dbReference type="Proteomes" id="UP001589608">
    <property type="component" value="Unassembled WGS sequence"/>
</dbReference>
<keyword evidence="1" id="KW-0472">Membrane</keyword>
<gene>
    <name evidence="2" type="ORF">ACFFTR_26890</name>
</gene>
<evidence type="ECO:0000256" key="1">
    <source>
        <dbReference type="SAM" id="Phobius"/>
    </source>
</evidence>
<sequence length="491" mass="50557">MRPGQVRRWVRRRQRARENASDLFETVYTLVLLAAMVGYMIWAQLQAVLSGQTSAPAGVREGVLLAAGLAWTAALLAVASALGPVSTSAPALQWLVTAPLDRRALLTPAVAQVTGIGLLAGLAQGLLTLTLSTVGAGAVLLAAVAGGVLVLGAAAALQSATRRPARRLSTAATVLAIAAAVVGVLAVTGVDVAAVATAGPWGWPLLAGRHPWLAIVIAAVALLMPILQWYRLRWLTLANLTDAAQSSGAATAVFFTLDPGLASRAAEDRRWRGRRLGPDRLPRVTGRFVATGQDALLLLRSPVRLLLAAALVTVPVLAAGLPVSRWVIAAAWLVCALAAASCSTANARRDRDDPGLARLLGLTDGELFTGRVAVPVAVCTLWSAAALSAVGGGFGPWTLLGAVAGPGLAAGALRSARRREVRHDAAALSSPAGFMPTGPFLWLAGAADLAVLALWPTLLAIVTRHPDAALFNQVVFSAGTLSGMIINARRG</sequence>
<feature type="transmembrane region" description="Helical" evidence="1">
    <location>
        <begin position="303"/>
        <end position="321"/>
    </location>
</feature>
<feature type="transmembrane region" description="Helical" evidence="1">
    <location>
        <begin position="468"/>
        <end position="488"/>
    </location>
</feature>
<dbReference type="InterPro" id="IPR046264">
    <property type="entry name" value="DUF6297"/>
</dbReference>
<dbReference type="Pfam" id="PF19814">
    <property type="entry name" value="DUF6297"/>
    <property type="match status" value="1"/>
</dbReference>
<feature type="transmembrane region" description="Helical" evidence="1">
    <location>
        <begin position="104"/>
        <end position="127"/>
    </location>
</feature>
<keyword evidence="1" id="KW-0812">Transmembrane</keyword>
<feature type="transmembrane region" description="Helical" evidence="1">
    <location>
        <begin position="21"/>
        <end position="42"/>
    </location>
</feature>
<feature type="transmembrane region" description="Helical" evidence="1">
    <location>
        <begin position="327"/>
        <end position="347"/>
    </location>
</feature>
<organism evidence="2 3">
    <name type="scientific">Dactylosporangium vinaceum</name>
    <dbReference type="NCBI Taxonomy" id="53362"/>
    <lineage>
        <taxon>Bacteria</taxon>
        <taxon>Bacillati</taxon>
        <taxon>Actinomycetota</taxon>
        <taxon>Actinomycetes</taxon>
        <taxon>Micromonosporales</taxon>
        <taxon>Micromonosporaceae</taxon>
        <taxon>Dactylosporangium</taxon>
    </lineage>
</organism>
<accession>A0ABV5MD06</accession>
<evidence type="ECO:0000313" key="2">
    <source>
        <dbReference type="EMBL" id="MFB9446732.1"/>
    </source>
</evidence>
<feature type="transmembrane region" description="Helical" evidence="1">
    <location>
        <begin position="394"/>
        <end position="413"/>
    </location>
</feature>